<evidence type="ECO:0000256" key="2">
    <source>
        <dbReference type="ARBA" id="ARBA00023157"/>
    </source>
</evidence>
<name>A0A8S1DH68_9INSE</name>
<proteinExistence type="predicted"/>
<dbReference type="Pfam" id="PF26129">
    <property type="entry name" value="Vwde"/>
    <property type="match status" value="1"/>
</dbReference>
<accession>A0A8S1DH68</accession>
<dbReference type="InterPro" id="IPR050969">
    <property type="entry name" value="Dev_Signal_Modulators"/>
</dbReference>
<evidence type="ECO:0000256" key="4">
    <source>
        <dbReference type="SAM" id="SignalP"/>
    </source>
</evidence>
<feature type="chain" id="PRO_5035841200" description="VWFD domain-containing protein" evidence="4">
    <location>
        <begin position="18"/>
        <end position="1030"/>
    </location>
</feature>
<dbReference type="InterPro" id="IPR057774">
    <property type="entry name" value="D8C_UMOD/GP2/OIT3-like"/>
</dbReference>
<organism evidence="6 7">
    <name type="scientific">Cloeon dipterum</name>
    <dbReference type="NCBI Taxonomy" id="197152"/>
    <lineage>
        <taxon>Eukaryota</taxon>
        <taxon>Metazoa</taxon>
        <taxon>Ecdysozoa</taxon>
        <taxon>Arthropoda</taxon>
        <taxon>Hexapoda</taxon>
        <taxon>Insecta</taxon>
        <taxon>Pterygota</taxon>
        <taxon>Palaeoptera</taxon>
        <taxon>Ephemeroptera</taxon>
        <taxon>Pisciforma</taxon>
        <taxon>Baetidae</taxon>
        <taxon>Cloeon</taxon>
    </lineage>
</organism>
<gene>
    <name evidence="6" type="ORF">CLODIP_2_CD11145</name>
</gene>
<feature type="region of interest" description="Disordered" evidence="3">
    <location>
        <begin position="28"/>
        <end position="48"/>
    </location>
</feature>
<keyword evidence="7" id="KW-1185">Reference proteome</keyword>
<evidence type="ECO:0000313" key="6">
    <source>
        <dbReference type="EMBL" id="CAB3381944.1"/>
    </source>
</evidence>
<dbReference type="InterPro" id="IPR001846">
    <property type="entry name" value="VWF_type-D"/>
</dbReference>
<dbReference type="InterPro" id="IPR058727">
    <property type="entry name" value="Helical_Vwde"/>
</dbReference>
<dbReference type="OrthoDB" id="5950222at2759"/>
<protein>
    <recommendedName>
        <fullName evidence="5">VWFD domain-containing protein</fullName>
    </recommendedName>
</protein>
<feature type="compositionally biased region" description="Polar residues" evidence="3">
    <location>
        <begin position="35"/>
        <end position="47"/>
    </location>
</feature>
<comment type="caution">
    <text evidence="6">The sequence shown here is derived from an EMBL/GenBank/DDBJ whole genome shotgun (WGS) entry which is preliminary data.</text>
</comment>
<feature type="domain" description="VWFD" evidence="5">
    <location>
        <begin position="460"/>
        <end position="638"/>
    </location>
</feature>
<reference evidence="6 7" key="1">
    <citation type="submission" date="2020-04" db="EMBL/GenBank/DDBJ databases">
        <authorList>
            <person name="Alioto T."/>
            <person name="Alioto T."/>
            <person name="Gomez Garrido J."/>
        </authorList>
    </citation>
    <scope>NUCLEOTIDE SEQUENCE [LARGE SCALE GENOMIC DNA]</scope>
</reference>
<dbReference type="EMBL" id="CADEPI010000253">
    <property type="protein sequence ID" value="CAB3381944.1"/>
    <property type="molecule type" value="Genomic_DNA"/>
</dbReference>
<dbReference type="GO" id="GO:0005102">
    <property type="term" value="F:signaling receptor binding"/>
    <property type="evidence" value="ECO:0007669"/>
    <property type="project" value="TreeGrafter"/>
</dbReference>
<keyword evidence="2" id="KW-1015">Disulfide bond</keyword>
<dbReference type="AlphaFoldDB" id="A0A8S1DH68"/>
<dbReference type="Gene3D" id="2.10.25.10">
    <property type="entry name" value="Laminin"/>
    <property type="match status" value="1"/>
</dbReference>
<dbReference type="PANTHER" id="PTHR14949:SF54">
    <property type="entry name" value="VWFD DOMAIN-CONTAINING PROTEIN"/>
    <property type="match status" value="1"/>
</dbReference>
<dbReference type="Pfam" id="PF23283">
    <property type="entry name" value="D8C_UMOD"/>
    <property type="match status" value="1"/>
</dbReference>
<evidence type="ECO:0000256" key="1">
    <source>
        <dbReference type="ARBA" id="ARBA00022729"/>
    </source>
</evidence>
<evidence type="ECO:0000259" key="5">
    <source>
        <dbReference type="PROSITE" id="PS51233"/>
    </source>
</evidence>
<keyword evidence="1 4" id="KW-0732">Signal</keyword>
<sequence>MLLIVAAVVCVLSGAAAAPENVTVVVSSSTSTSTDSRPATVSTTNFPKNHRPIEEVEVLQPAGGGLAIVMPASTPRTVLFKKSSGTDPCSADNHVVLQDETLRSFNQPVDEDAGALCDQELDPGWYQFRSLAGNTIPTSCPAMNHCGTHYPIWLRGEIPKLDEGIVNSQGCVHVDDDCCGHSMPILLKNCTDFIVYFLQPTPACDMAYCAGHMVPCPLGLESDTGFTPCQFLVQLIDVKISVDLNKANGIEIRCQAEIDQVKALETVVVEVDWLDSGIVIHQQKYMPAEQKYAVIPRKSWKLGQTLQCRARVRHISINTFTPQVLSEEFFAGIQILSPNPMQLIEGGNPVELEFTSTLPVGCIRDNCCIQLQVSVVYPEKTYFCPTGEPLDRLGVIDCLWNVCKDDWNETHGIPFRVRYDNLYHGNQQLEIELKTHTLEHKDWTDYTMPRQQVHVLGVDVSEKCVSSSMIHTFDGLVYEHQLQGTFLLYKNNLHEVHVDYRPCHYRKMCNCAVRVQSKYSAFVADYCKKGYLQIWSESTNTDETLQDITIIQQNEGRSYKLVFPSGTTVVIGPYLSFVNVHVFATDMGRTSGLCGSFDRDGSNDLDLPNGQGSACKYQPRASCEAFSQHWRVKEFQVLDVTETGQIDRSGKEEDEGLYCACRSPYSSKIMPAASNITLVFLEHESTNVIKKRSDDDVIACESSQCFHKNGIEMSEEYLKFTASEFFTVKDVLEKQTDVLLKPYEKIQSDDHGGEWNLHDAKLFCQNYVANSLAAQQCDYVADVKVSDRIVECANDIHTTNDSSWAAVALNNLKYDCKTEIYRNLSLWEETHDGKIVPPSDLLSSLCINNCSGTGECKNGVCMCKGGYVGSDCSINQNLPPVITGLTMNPCDVQETSCKYVIVSGPKFAENNDLRCGIEVFVVKDRDHTAISQGMTFSTAEFLSFQAVICTVPTLPVHSVGKHFNKDSTRALVKVSVCYGKQCSDPLELWVIDSRCWHCDLESPCEPKLHGPCFFYNPYYTEPASKEAKAQ</sequence>
<dbReference type="Pfam" id="PF00094">
    <property type="entry name" value="VWD"/>
    <property type="match status" value="1"/>
</dbReference>
<dbReference type="GO" id="GO:0009986">
    <property type="term" value="C:cell surface"/>
    <property type="evidence" value="ECO:0007669"/>
    <property type="project" value="TreeGrafter"/>
</dbReference>
<evidence type="ECO:0000256" key="3">
    <source>
        <dbReference type="SAM" id="MobiDB-lite"/>
    </source>
</evidence>
<dbReference type="GO" id="GO:0005576">
    <property type="term" value="C:extracellular region"/>
    <property type="evidence" value="ECO:0007669"/>
    <property type="project" value="TreeGrafter"/>
</dbReference>
<dbReference type="PROSITE" id="PS51233">
    <property type="entry name" value="VWFD"/>
    <property type="match status" value="1"/>
</dbReference>
<feature type="signal peptide" evidence="4">
    <location>
        <begin position="1"/>
        <end position="17"/>
    </location>
</feature>
<evidence type="ECO:0000313" key="7">
    <source>
        <dbReference type="Proteomes" id="UP000494165"/>
    </source>
</evidence>
<dbReference type="Proteomes" id="UP000494165">
    <property type="component" value="Unassembled WGS sequence"/>
</dbReference>
<dbReference type="PANTHER" id="PTHR14949">
    <property type="entry name" value="EGF-LIKE-DOMAIN, MULTIPLE 7, 8"/>
    <property type="match status" value="1"/>
</dbReference>